<feature type="transmembrane region" description="Helical" evidence="7">
    <location>
        <begin position="488"/>
        <end position="507"/>
    </location>
</feature>
<evidence type="ECO:0000256" key="5">
    <source>
        <dbReference type="ARBA" id="ARBA00022989"/>
    </source>
</evidence>
<feature type="transmembrane region" description="Helical" evidence="7">
    <location>
        <begin position="634"/>
        <end position="653"/>
    </location>
</feature>
<reference evidence="8 9" key="1">
    <citation type="submission" date="2018-11" db="EMBL/GenBank/DDBJ databases">
        <title>Vibrio LJC006 sp. nov., isolated from seawater during the bloom of the enteromorpha.</title>
        <authorList>
            <person name="Liang J."/>
        </authorList>
    </citation>
    <scope>NUCLEOTIDE SEQUENCE [LARGE SCALE GENOMIC DNA]</scope>
    <source>
        <strain evidence="8 9">LJC006</strain>
    </source>
</reference>
<feature type="transmembrane region" description="Helical" evidence="7">
    <location>
        <begin position="378"/>
        <end position="397"/>
    </location>
</feature>
<dbReference type="Proteomes" id="UP000281112">
    <property type="component" value="Unassembled WGS sequence"/>
</dbReference>
<feature type="transmembrane region" description="Helical" evidence="7">
    <location>
        <begin position="659"/>
        <end position="676"/>
    </location>
</feature>
<keyword evidence="5 7" id="KW-1133">Transmembrane helix</keyword>
<keyword evidence="6 7" id="KW-0472">Membrane</keyword>
<dbReference type="OrthoDB" id="8843934at2"/>
<feature type="transmembrane region" description="Helical" evidence="7">
    <location>
        <begin position="179"/>
        <end position="200"/>
    </location>
</feature>
<feature type="transmembrane region" description="Helical" evidence="7">
    <location>
        <begin position="285"/>
        <end position="305"/>
    </location>
</feature>
<comment type="caution">
    <text evidence="8">The sequence shown here is derived from an EMBL/GenBank/DDBJ whole genome shotgun (WGS) entry which is preliminary data.</text>
</comment>
<dbReference type="AlphaFoldDB" id="A0A3N9TJW8"/>
<evidence type="ECO:0000256" key="4">
    <source>
        <dbReference type="ARBA" id="ARBA00022692"/>
    </source>
</evidence>
<keyword evidence="3" id="KW-1003">Cell membrane</keyword>
<evidence type="ECO:0000256" key="2">
    <source>
        <dbReference type="ARBA" id="ARBA00007942"/>
    </source>
</evidence>
<protein>
    <submittedName>
        <fullName evidence="8">ABC transporter permease</fullName>
    </submittedName>
</protein>
<comment type="subcellular location">
    <subcellularLocation>
        <location evidence="1">Cell inner membrane</location>
        <topology evidence="1">Multi-pass membrane protein</topology>
    </subcellularLocation>
</comment>
<feature type="transmembrane region" description="Helical" evidence="7">
    <location>
        <begin position="231"/>
        <end position="252"/>
    </location>
</feature>
<dbReference type="RefSeq" id="WP_124935172.1">
    <property type="nucleotide sequence ID" value="NZ_RJVQ01000001.1"/>
</dbReference>
<feature type="transmembrane region" description="Helical" evidence="7">
    <location>
        <begin position="55"/>
        <end position="75"/>
    </location>
</feature>
<comment type="similarity">
    <text evidence="2">Belongs to the binding-protein-dependent transport system permease family. AraH/RbsC subfamily.</text>
</comment>
<dbReference type="CDD" id="cd06579">
    <property type="entry name" value="TM_PBP1_transp_AraH_like"/>
    <property type="match status" value="2"/>
</dbReference>
<keyword evidence="4 7" id="KW-0812">Transmembrane</keyword>
<keyword evidence="9" id="KW-1185">Reference proteome</keyword>
<evidence type="ECO:0000256" key="6">
    <source>
        <dbReference type="ARBA" id="ARBA00023136"/>
    </source>
</evidence>
<dbReference type="InterPro" id="IPR001851">
    <property type="entry name" value="ABC_transp_permease"/>
</dbReference>
<feature type="transmembrane region" description="Helical" evidence="7">
    <location>
        <begin position="608"/>
        <end position="627"/>
    </location>
</feature>
<feature type="transmembrane region" description="Helical" evidence="7">
    <location>
        <begin position="409"/>
        <end position="428"/>
    </location>
</feature>
<name>A0A3N9TJW8_9VIBR</name>
<evidence type="ECO:0000256" key="7">
    <source>
        <dbReference type="SAM" id="Phobius"/>
    </source>
</evidence>
<evidence type="ECO:0000256" key="1">
    <source>
        <dbReference type="ARBA" id="ARBA00004429"/>
    </source>
</evidence>
<feature type="transmembrane region" description="Helical" evidence="7">
    <location>
        <begin position="113"/>
        <end position="134"/>
    </location>
</feature>
<evidence type="ECO:0000313" key="9">
    <source>
        <dbReference type="Proteomes" id="UP000281112"/>
    </source>
</evidence>
<dbReference type="Pfam" id="PF02653">
    <property type="entry name" value="BPD_transp_2"/>
    <property type="match status" value="2"/>
</dbReference>
<sequence>MNNEMNLGNLSPVSAKQKSTHSLSWVKLNQGLILSVVFFIFLLSIVSIVNGRMPSYFGMSMLIASSATLALAAIGQSVIVIGGGLDLSVGAIVSFSQAVLAVYITQFDLPPSLLILIAIGIGMLAGCINGFFVAAIGLQPIIVTLATMFTLQGVTLLVLPQPGGMVPDDMVSMLLDDTIMDVIPGPVTIIVIALLVWGIIKQTPLGTSIFAAGSDHQSASLVGIKVKRGIWLSYVIGGGFYGAAGAFAAAQSGAADPLIGAPMLVSTLTAVMLGGTLLSGGRGTAIGSVFGALTVISMVNLLLAFGAPDFLASGIQALVLLLAVIVNRPGAKKTESELRRFGLMLKNLGRVKSTAVNNTATFAIPGVKTWLPKTDRKFIIPAWVGFIILTGIAYAYYGEAFSFMRYADRLLVLSAFLAILVLGQGVVVMSGGFDLSVGWSVTTCGVISAMIMQGSDLSLIWTIPIVLLIGAAIGLVNGLLVSVVRLSPIVATLAIGGILQSLIMFISGGTPSGSAAPLLKWFINGKVFGSISPISIAIFVFVIFGVVLLTCTPFSRRLIATGTNAKAAFLCGVNVRSVTIMCYVISGICCALAGMLLTGFLGRASLTLGGNYLLPTVAAVAIGGTLISGGRGHYLGMFGGVLALTALQILLSGTSLPPAVRDIMLGLAVLFAVISLRDKN</sequence>
<organism evidence="8 9">
    <name type="scientific">Vibrio viridaestus</name>
    <dbReference type="NCBI Taxonomy" id="2487322"/>
    <lineage>
        <taxon>Bacteria</taxon>
        <taxon>Pseudomonadati</taxon>
        <taxon>Pseudomonadota</taxon>
        <taxon>Gammaproteobacteria</taxon>
        <taxon>Vibrionales</taxon>
        <taxon>Vibrionaceae</taxon>
        <taxon>Vibrio</taxon>
    </lineage>
</organism>
<feature type="transmembrane region" description="Helical" evidence="7">
    <location>
        <begin position="141"/>
        <end position="159"/>
    </location>
</feature>
<dbReference type="EMBL" id="RJVQ01000001">
    <property type="protein sequence ID" value="RQW64520.1"/>
    <property type="molecule type" value="Genomic_DNA"/>
</dbReference>
<dbReference type="GO" id="GO:0022857">
    <property type="term" value="F:transmembrane transporter activity"/>
    <property type="evidence" value="ECO:0007669"/>
    <property type="project" value="InterPro"/>
</dbReference>
<feature type="transmembrane region" description="Helical" evidence="7">
    <location>
        <begin position="580"/>
        <end position="602"/>
    </location>
</feature>
<proteinExistence type="inferred from homology"/>
<feature type="transmembrane region" description="Helical" evidence="7">
    <location>
        <begin position="31"/>
        <end position="49"/>
    </location>
</feature>
<evidence type="ECO:0000256" key="3">
    <source>
        <dbReference type="ARBA" id="ARBA00022475"/>
    </source>
</evidence>
<feature type="transmembrane region" description="Helical" evidence="7">
    <location>
        <begin position="527"/>
        <end position="549"/>
    </location>
</feature>
<dbReference type="PANTHER" id="PTHR32196">
    <property type="entry name" value="ABC TRANSPORTER PERMEASE PROTEIN YPHD-RELATED-RELATED"/>
    <property type="match status" value="1"/>
</dbReference>
<dbReference type="GO" id="GO:0005886">
    <property type="term" value="C:plasma membrane"/>
    <property type="evidence" value="ECO:0007669"/>
    <property type="project" value="UniProtKB-SubCell"/>
</dbReference>
<feature type="transmembrane region" description="Helical" evidence="7">
    <location>
        <begin position="459"/>
        <end position="481"/>
    </location>
</feature>
<accession>A0A3N9TJW8</accession>
<feature type="transmembrane region" description="Helical" evidence="7">
    <location>
        <begin position="258"/>
        <end position="278"/>
    </location>
</feature>
<evidence type="ECO:0000313" key="8">
    <source>
        <dbReference type="EMBL" id="RQW64520.1"/>
    </source>
</evidence>
<gene>
    <name evidence="8" type="ORF">EES38_00270</name>
</gene>